<dbReference type="CDD" id="cd14852">
    <property type="entry name" value="LD-carboxypeptidase"/>
    <property type="match status" value="1"/>
</dbReference>
<name>A0A5D4TWD4_9BACI</name>
<dbReference type="Gene3D" id="3.30.1380.10">
    <property type="match status" value="1"/>
</dbReference>
<dbReference type="EMBL" id="VTEW01000008">
    <property type="protein sequence ID" value="TYS78536.1"/>
    <property type="molecule type" value="Genomic_DNA"/>
</dbReference>
<dbReference type="Gene3D" id="3.40.50.12090">
    <property type="match status" value="2"/>
</dbReference>
<evidence type="ECO:0000259" key="1">
    <source>
        <dbReference type="Pfam" id="PF02557"/>
    </source>
</evidence>
<dbReference type="PANTHER" id="PTHR30032:SF8">
    <property type="entry name" value="GERMINATION-SPECIFIC N-ACETYLMURAMOYL-L-ALANINE AMIDASE"/>
    <property type="match status" value="1"/>
</dbReference>
<dbReference type="SUPFAM" id="SSF55166">
    <property type="entry name" value="Hedgehog/DD-peptidase"/>
    <property type="match status" value="1"/>
</dbReference>
<dbReference type="InterPro" id="IPR007253">
    <property type="entry name" value="Cell_wall-bd_2"/>
</dbReference>
<dbReference type="InterPro" id="IPR051922">
    <property type="entry name" value="Bact_Sporulation_Assoc"/>
</dbReference>
<comment type="caution">
    <text evidence="2">The sequence shown here is derived from an EMBL/GenBank/DDBJ whole genome shotgun (WGS) entry which is preliminary data.</text>
</comment>
<dbReference type="GO" id="GO:0008233">
    <property type="term" value="F:peptidase activity"/>
    <property type="evidence" value="ECO:0007669"/>
    <property type="project" value="InterPro"/>
</dbReference>
<evidence type="ECO:0000313" key="2">
    <source>
        <dbReference type="EMBL" id="TYS78536.1"/>
    </source>
</evidence>
<proteinExistence type="predicted"/>
<dbReference type="InterPro" id="IPR009045">
    <property type="entry name" value="Zn_M74/Hedgehog-like"/>
</dbReference>
<evidence type="ECO:0000313" key="3">
    <source>
        <dbReference type="Proteomes" id="UP000325054"/>
    </source>
</evidence>
<dbReference type="Proteomes" id="UP000325054">
    <property type="component" value="Unassembled WGS sequence"/>
</dbReference>
<feature type="domain" description="D-alanyl-D-alanine carboxypeptidase-like core" evidence="1">
    <location>
        <begin position="372"/>
        <end position="499"/>
    </location>
</feature>
<dbReference type="Pfam" id="PF02557">
    <property type="entry name" value="VanY"/>
    <property type="match status" value="1"/>
</dbReference>
<dbReference type="InterPro" id="IPR058193">
    <property type="entry name" value="VanY/YodJ_core_dom"/>
</dbReference>
<dbReference type="InterPro" id="IPR003709">
    <property type="entry name" value="VanY-like_core_dom"/>
</dbReference>
<organism evidence="2 3">
    <name type="scientific">Rossellomorea aquimaris</name>
    <dbReference type="NCBI Taxonomy" id="189382"/>
    <lineage>
        <taxon>Bacteria</taxon>
        <taxon>Bacillati</taxon>
        <taxon>Bacillota</taxon>
        <taxon>Bacilli</taxon>
        <taxon>Bacillales</taxon>
        <taxon>Bacillaceae</taxon>
        <taxon>Rossellomorea</taxon>
    </lineage>
</organism>
<accession>A0A5D4TWD4</accession>
<dbReference type="PANTHER" id="PTHR30032">
    <property type="entry name" value="N-ACETYLMURAMOYL-L-ALANINE AMIDASE-RELATED"/>
    <property type="match status" value="1"/>
</dbReference>
<dbReference type="GO" id="GO:0006508">
    <property type="term" value="P:proteolysis"/>
    <property type="evidence" value="ECO:0007669"/>
    <property type="project" value="InterPro"/>
</dbReference>
<dbReference type="Pfam" id="PF04122">
    <property type="entry name" value="CW_binding_2"/>
    <property type="match status" value="3"/>
</dbReference>
<reference evidence="2 3" key="1">
    <citation type="submission" date="2019-08" db="EMBL/GenBank/DDBJ databases">
        <title>Bacillus genomes from the desert of Cuatro Cienegas, Coahuila.</title>
        <authorList>
            <person name="Olmedo-Alvarez G."/>
        </authorList>
    </citation>
    <scope>NUCLEOTIDE SEQUENCE [LARGE SCALE GENOMIC DNA]</scope>
    <source>
        <strain evidence="2 3">CH451a_14T</strain>
    </source>
</reference>
<dbReference type="AlphaFoldDB" id="A0A5D4TWD4"/>
<gene>
    <name evidence="2" type="ORF">FZC80_12395</name>
</gene>
<sequence>MEEREKRGEMLVLQKKLIISVISILMLISLMPREAEASGEERFGGGGRYETANIISKAGWKAGAEEVVLARGDDFADALASTPFAAKINGPILLTTGDSLKGSTAQEIKRLNASKVWIVGGMNAISDKVASQLRSMNLKVERLAGKDRIRTSIAIANKLGSSHGTAIVVNRDQFPDAIAIAPYAAQKKIPIILSERNGLNSYNSNFLKKVNKTYLIGGEAVLSNSLLKKVRNGERVAGGNRHVTSVRIAEKFFSSSSMPFIATGEKFADGLTGSVLAAKRNQPILLVKQNSVDNTVKRFIQNNDVKNYTVLGGDQAVDSSIGLKLHAPQFDRNSEWLKLVNKEKHLSSSYVPKNLTIPNVRFPFSGYDQKKNLRSVPAKALENMFAAAKRDGSTLYAQSGYRSYQRQKTLFDYYKRHYGEAAANRFSARPGQSEHQTGLAMDVTSASVGYDLVESFGDTKEGKWVKNNAWQYGFIVRYPKGAESITGYQYEPWHLRYIGVEHAKYITQNHLTLEEYLE</sequence>
<dbReference type="OrthoDB" id="9792074at2"/>
<protein>
    <recommendedName>
        <fullName evidence="1">D-alanyl-D-alanine carboxypeptidase-like core domain-containing protein</fullName>
    </recommendedName>
</protein>